<name>A0AAV9IK03_9RHOD</name>
<dbReference type="SMART" id="SM00213">
    <property type="entry name" value="UBQ"/>
    <property type="match status" value="1"/>
</dbReference>
<dbReference type="InterPro" id="IPR001179">
    <property type="entry name" value="PPIase_FKBP_dom"/>
</dbReference>
<feature type="region of interest" description="Disordered" evidence="2">
    <location>
        <begin position="83"/>
        <end position="122"/>
    </location>
</feature>
<dbReference type="Pfam" id="PF23195">
    <property type="entry name" value="UBQLN1"/>
    <property type="match status" value="1"/>
</dbReference>
<dbReference type="GO" id="GO:0003755">
    <property type="term" value="F:peptidyl-prolyl cis-trans isomerase activity"/>
    <property type="evidence" value="ECO:0007669"/>
    <property type="project" value="UniProtKB-KW"/>
</dbReference>
<dbReference type="InterPro" id="IPR000774">
    <property type="entry name" value="PPIase_FKBP_N"/>
</dbReference>
<dbReference type="Pfam" id="PF00240">
    <property type="entry name" value="ubiquitin"/>
    <property type="match status" value="1"/>
</dbReference>
<sequence>MSGGYTIKVKTFNKQQFEVFVGESSNIQTVHSLQQKIAEVSGIVADRQTLLYKGQVLDPDASLDSYNVSDGVTINVVRKVGAKSSGNNASKNHSDVSSSSETVLSTEKRAEASSSTSGASVGLGTITEDTLSSYMKNLGLSSNLGDNQSQLNNLVQSLMGSGVTGGASQSGFGGEDWSSMSEMLSSIWQTPAMQEYLNDPEKLEASRQAVKNNPFLQPWIQADPEFSKVLDDPQRWKESMEAAKMMFKASNKSSDQQMWTSSGSGGAGVGASSAGMSTSASIPSATEASLFVGEAARKKLKAAQERVKQLPVDLKLLAQSYGHALGQSLINSGLGLDYEQVVQGIKMACTGQDFPMSLSEYERQMSLLQSVAQEFISQVNLKEANQFFEEIANDNDIHVIESGKIVWEAGETTPDIQAPVANEDSNVMIILQGRLLDGRVFFSCPPADESGEVVHPLTLSLASAPYALRKGIEGMREGEDRTVYVHPEACSGMSDLFGDVLPPNALLIFDIELVSADISEDAGNLSSSYPSGFGATSSSGLDWGEEDLD</sequence>
<dbReference type="EC" id="5.2.1.8" evidence="1"/>
<proteinExistence type="predicted"/>
<dbReference type="GO" id="GO:0006511">
    <property type="term" value="P:ubiquitin-dependent protein catabolic process"/>
    <property type="evidence" value="ECO:0007669"/>
    <property type="project" value="TreeGrafter"/>
</dbReference>
<dbReference type="GO" id="GO:0006457">
    <property type="term" value="P:protein folding"/>
    <property type="evidence" value="ECO:0007669"/>
    <property type="project" value="InterPro"/>
</dbReference>
<dbReference type="Gene3D" id="3.10.50.40">
    <property type="match status" value="1"/>
</dbReference>
<dbReference type="PANTHER" id="PTHR10677">
    <property type="entry name" value="UBIQUILIN"/>
    <property type="match status" value="1"/>
</dbReference>
<feature type="compositionally biased region" description="Low complexity" evidence="2">
    <location>
        <begin position="95"/>
        <end position="105"/>
    </location>
</feature>
<feature type="domain" description="Ubiquitin-like" evidence="3">
    <location>
        <begin position="5"/>
        <end position="79"/>
    </location>
</feature>
<keyword evidence="1" id="KW-0413">Isomerase</keyword>
<dbReference type="SUPFAM" id="SSF54236">
    <property type="entry name" value="Ubiquitin-like"/>
    <property type="match status" value="1"/>
</dbReference>
<dbReference type="AlphaFoldDB" id="A0AAV9IK03"/>
<evidence type="ECO:0000313" key="6">
    <source>
        <dbReference type="Proteomes" id="UP001300502"/>
    </source>
</evidence>
<dbReference type="GO" id="GO:0031593">
    <property type="term" value="F:polyubiquitin modification-dependent protein binding"/>
    <property type="evidence" value="ECO:0007669"/>
    <property type="project" value="TreeGrafter"/>
</dbReference>
<comment type="caution">
    <text evidence="5">The sequence shown here is derived from an EMBL/GenBank/DDBJ whole genome shotgun (WGS) entry which is preliminary data.</text>
</comment>
<dbReference type="InterPro" id="IPR029071">
    <property type="entry name" value="Ubiquitin-like_domsf"/>
</dbReference>
<dbReference type="EMBL" id="JANCYU010000054">
    <property type="protein sequence ID" value="KAK4527666.1"/>
    <property type="molecule type" value="Genomic_DNA"/>
</dbReference>
<feature type="domain" description="PPIase FKBP-type" evidence="4">
    <location>
        <begin position="424"/>
        <end position="517"/>
    </location>
</feature>
<dbReference type="InterPro" id="IPR046357">
    <property type="entry name" value="PPIase_dom_sf"/>
</dbReference>
<organism evidence="5 6">
    <name type="scientific">Galdieria yellowstonensis</name>
    <dbReference type="NCBI Taxonomy" id="3028027"/>
    <lineage>
        <taxon>Eukaryota</taxon>
        <taxon>Rhodophyta</taxon>
        <taxon>Bangiophyceae</taxon>
        <taxon>Galdieriales</taxon>
        <taxon>Galdieriaceae</taxon>
        <taxon>Galdieria</taxon>
    </lineage>
</organism>
<dbReference type="Pfam" id="PF01346">
    <property type="entry name" value="FKBP_N"/>
    <property type="match status" value="1"/>
</dbReference>
<evidence type="ECO:0000259" key="3">
    <source>
        <dbReference type="PROSITE" id="PS50053"/>
    </source>
</evidence>
<dbReference type="PROSITE" id="PS50059">
    <property type="entry name" value="FKBP_PPIASE"/>
    <property type="match status" value="1"/>
</dbReference>
<gene>
    <name evidence="5" type="ORF">GAYE_SCF42G5591</name>
</gene>
<dbReference type="PROSITE" id="PS50053">
    <property type="entry name" value="UBIQUITIN_2"/>
    <property type="match status" value="1"/>
</dbReference>
<dbReference type="InterPro" id="IPR036944">
    <property type="entry name" value="PPIase_FKBP_N_sf"/>
</dbReference>
<comment type="catalytic activity">
    <reaction evidence="1">
        <text>[protein]-peptidylproline (omega=180) = [protein]-peptidylproline (omega=0)</text>
        <dbReference type="Rhea" id="RHEA:16237"/>
        <dbReference type="Rhea" id="RHEA-COMP:10747"/>
        <dbReference type="Rhea" id="RHEA-COMP:10748"/>
        <dbReference type="ChEBI" id="CHEBI:83833"/>
        <dbReference type="ChEBI" id="CHEBI:83834"/>
        <dbReference type="EC" id="5.2.1.8"/>
    </reaction>
</comment>
<evidence type="ECO:0000259" key="4">
    <source>
        <dbReference type="PROSITE" id="PS50059"/>
    </source>
</evidence>
<evidence type="ECO:0000256" key="2">
    <source>
        <dbReference type="SAM" id="MobiDB-lite"/>
    </source>
</evidence>
<keyword evidence="6" id="KW-1185">Reference proteome</keyword>
<dbReference type="PANTHER" id="PTHR10677:SF3">
    <property type="entry name" value="FI07626P-RELATED"/>
    <property type="match status" value="1"/>
</dbReference>
<protein>
    <recommendedName>
        <fullName evidence="1">peptidylprolyl isomerase</fullName>
        <ecNumber evidence="1">5.2.1.8</ecNumber>
    </recommendedName>
</protein>
<dbReference type="Gene3D" id="1.10.287.460">
    <property type="entry name" value="Peptidyl-prolyl cis-trans isomerase, FKBP-type, N-terminal domain"/>
    <property type="match status" value="1"/>
</dbReference>
<dbReference type="InterPro" id="IPR015496">
    <property type="entry name" value="Ubiquilin"/>
</dbReference>
<accession>A0AAV9IK03</accession>
<keyword evidence="1" id="KW-0697">Rotamase</keyword>
<dbReference type="GO" id="GO:0005829">
    <property type="term" value="C:cytosol"/>
    <property type="evidence" value="ECO:0007669"/>
    <property type="project" value="TreeGrafter"/>
</dbReference>
<evidence type="ECO:0000313" key="5">
    <source>
        <dbReference type="EMBL" id="KAK4527666.1"/>
    </source>
</evidence>
<evidence type="ECO:0000256" key="1">
    <source>
        <dbReference type="PROSITE-ProRule" id="PRU00277"/>
    </source>
</evidence>
<dbReference type="Pfam" id="PF00254">
    <property type="entry name" value="FKBP_C"/>
    <property type="match status" value="1"/>
</dbReference>
<dbReference type="Gene3D" id="3.10.20.90">
    <property type="entry name" value="Phosphatidylinositol 3-kinase Catalytic Subunit, Chain A, domain 1"/>
    <property type="match status" value="1"/>
</dbReference>
<dbReference type="InterPro" id="IPR000626">
    <property type="entry name" value="Ubiquitin-like_dom"/>
</dbReference>
<dbReference type="Proteomes" id="UP001300502">
    <property type="component" value="Unassembled WGS sequence"/>
</dbReference>
<reference evidence="5 6" key="1">
    <citation type="submission" date="2022-07" db="EMBL/GenBank/DDBJ databases">
        <title>Genome-wide signatures of adaptation to extreme environments.</title>
        <authorList>
            <person name="Cho C.H."/>
            <person name="Yoon H.S."/>
        </authorList>
    </citation>
    <scope>NUCLEOTIDE SEQUENCE [LARGE SCALE GENOMIC DNA]</scope>
    <source>
        <strain evidence="5 6">108.79 E11</strain>
    </source>
</reference>
<dbReference type="SUPFAM" id="SSF54534">
    <property type="entry name" value="FKBP-like"/>
    <property type="match status" value="1"/>
</dbReference>